<feature type="transmembrane region" description="Helical" evidence="1">
    <location>
        <begin position="48"/>
        <end position="67"/>
    </location>
</feature>
<name>A0A133ZBM7_9FIRM</name>
<dbReference type="Proteomes" id="UP000070394">
    <property type="component" value="Unassembled WGS sequence"/>
</dbReference>
<gene>
    <name evidence="2" type="ORF">HMPREF1866_02753</name>
</gene>
<reference evidence="3" key="1">
    <citation type="submission" date="2016-01" db="EMBL/GenBank/DDBJ databases">
        <authorList>
            <person name="Mitreva M."/>
            <person name="Pepin K.H."/>
            <person name="Mihindukulasuriya K.A."/>
            <person name="Fulton R."/>
            <person name="Fronick C."/>
            <person name="O'Laughlin M."/>
            <person name="Miner T."/>
            <person name="Herter B."/>
            <person name="Rosa B.A."/>
            <person name="Cordes M."/>
            <person name="Tomlinson C."/>
            <person name="Wollam A."/>
            <person name="Palsikar V.B."/>
            <person name="Mardis E.R."/>
            <person name="Wilson R.K."/>
        </authorList>
    </citation>
    <scope>NUCLEOTIDE SEQUENCE [LARGE SCALE GENOMIC DNA]</scope>
    <source>
        <strain evidence="3">DNF00896</strain>
    </source>
</reference>
<dbReference type="AlphaFoldDB" id="A0A133ZBM7"/>
<keyword evidence="1" id="KW-1133">Transmembrane helix</keyword>
<organism evidence="2 3">
    <name type="scientific">Lachnoanaerobaculum saburreum</name>
    <dbReference type="NCBI Taxonomy" id="467210"/>
    <lineage>
        <taxon>Bacteria</taxon>
        <taxon>Bacillati</taxon>
        <taxon>Bacillota</taxon>
        <taxon>Clostridia</taxon>
        <taxon>Lachnospirales</taxon>
        <taxon>Lachnospiraceae</taxon>
        <taxon>Lachnoanaerobaculum</taxon>
    </lineage>
</organism>
<dbReference type="STRING" id="467210.HMPREF1866_02753"/>
<sequence length="139" mass="16455">MGEGMLNEEKIRQMTELALLKKRKGEQMFEIDNYFREDYVGKHMLRSFFVYTICFALIVVLAVLYNLEGLMSSVNPIGLLSVIYILIYILGLLTFEMITYRFFSKKYDEAQKDLKIYNDRLNYFEKKFDNKEKLPNNGG</sequence>
<keyword evidence="1" id="KW-0472">Membrane</keyword>
<evidence type="ECO:0000313" key="2">
    <source>
        <dbReference type="EMBL" id="KXB52835.1"/>
    </source>
</evidence>
<keyword evidence="1" id="KW-0812">Transmembrane</keyword>
<evidence type="ECO:0000313" key="3">
    <source>
        <dbReference type="Proteomes" id="UP000070394"/>
    </source>
</evidence>
<protein>
    <submittedName>
        <fullName evidence="2">Uncharacterized protein</fullName>
    </submittedName>
</protein>
<accession>A0A133ZBM7</accession>
<comment type="caution">
    <text evidence="2">The sequence shown here is derived from an EMBL/GenBank/DDBJ whole genome shotgun (WGS) entry which is preliminary data.</text>
</comment>
<dbReference type="EMBL" id="LSDA01000145">
    <property type="protein sequence ID" value="KXB52835.1"/>
    <property type="molecule type" value="Genomic_DNA"/>
</dbReference>
<keyword evidence="3" id="KW-1185">Reference proteome</keyword>
<proteinExistence type="predicted"/>
<feature type="transmembrane region" description="Helical" evidence="1">
    <location>
        <begin position="79"/>
        <end position="103"/>
    </location>
</feature>
<evidence type="ECO:0000256" key="1">
    <source>
        <dbReference type="SAM" id="Phobius"/>
    </source>
</evidence>
<dbReference type="PATRIC" id="fig|467210.3.peg.2730"/>